<dbReference type="AlphaFoldDB" id="A0AAN5CLW4"/>
<evidence type="ECO:0000313" key="3">
    <source>
        <dbReference type="Proteomes" id="UP001328107"/>
    </source>
</evidence>
<name>A0AAN5CLW4_9BILA</name>
<accession>A0AAN5CLW4</accession>
<feature type="region of interest" description="Disordered" evidence="1">
    <location>
        <begin position="167"/>
        <end position="200"/>
    </location>
</feature>
<proteinExistence type="predicted"/>
<feature type="compositionally biased region" description="Polar residues" evidence="1">
    <location>
        <begin position="177"/>
        <end position="191"/>
    </location>
</feature>
<dbReference type="Proteomes" id="UP001328107">
    <property type="component" value="Unassembled WGS sequence"/>
</dbReference>
<dbReference type="EMBL" id="BTRK01000004">
    <property type="protein sequence ID" value="GMR46850.1"/>
    <property type="molecule type" value="Genomic_DNA"/>
</dbReference>
<evidence type="ECO:0000256" key="1">
    <source>
        <dbReference type="SAM" id="MobiDB-lite"/>
    </source>
</evidence>
<evidence type="ECO:0000313" key="2">
    <source>
        <dbReference type="EMBL" id="GMR46850.1"/>
    </source>
</evidence>
<sequence length="285" mass="31475">SATFRMVFYPTPSLPFPNQYTMNKYINLHVAPSELPNGLDLPLDDIDTLRFFFNLGVRHSRLIRLEQQQQLHPQQQLPQSQVQIVQHQPMFAAAAATPISKMAREAPISSLTSAFSLTSSSCAAPSCSSTSSCSISSLALGEQKTELGEPASNPLISQSELAFSDSFRKEEMRGRSSSDASSVCTNNSSDNGIERDSNTQSKYSSNIAPVLMVSYLNSCIHKAKQSLRKRGISIWTVDEQGRQASSLHLNQFALDIVRIANKNQTKIERLISHSLDCLTEIKHVT</sequence>
<gene>
    <name evidence="2" type="ORF">PMAYCL1PPCAC_17045</name>
</gene>
<feature type="non-terminal residue" evidence="2">
    <location>
        <position position="1"/>
    </location>
</feature>
<organism evidence="2 3">
    <name type="scientific">Pristionchus mayeri</name>
    <dbReference type="NCBI Taxonomy" id="1317129"/>
    <lineage>
        <taxon>Eukaryota</taxon>
        <taxon>Metazoa</taxon>
        <taxon>Ecdysozoa</taxon>
        <taxon>Nematoda</taxon>
        <taxon>Chromadorea</taxon>
        <taxon>Rhabditida</taxon>
        <taxon>Rhabditina</taxon>
        <taxon>Diplogasteromorpha</taxon>
        <taxon>Diplogasteroidea</taxon>
        <taxon>Neodiplogasteridae</taxon>
        <taxon>Pristionchus</taxon>
    </lineage>
</organism>
<feature type="compositionally biased region" description="Basic and acidic residues" evidence="1">
    <location>
        <begin position="167"/>
        <end position="176"/>
    </location>
</feature>
<protein>
    <submittedName>
        <fullName evidence="2">Uncharacterized protein</fullName>
    </submittedName>
</protein>
<keyword evidence="3" id="KW-1185">Reference proteome</keyword>
<reference evidence="3" key="1">
    <citation type="submission" date="2022-10" db="EMBL/GenBank/DDBJ databases">
        <title>Genome assembly of Pristionchus species.</title>
        <authorList>
            <person name="Yoshida K."/>
            <person name="Sommer R.J."/>
        </authorList>
    </citation>
    <scope>NUCLEOTIDE SEQUENCE [LARGE SCALE GENOMIC DNA]</scope>
    <source>
        <strain evidence="3">RS5460</strain>
    </source>
</reference>
<comment type="caution">
    <text evidence="2">The sequence shown here is derived from an EMBL/GenBank/DDBJ whole genome shotgun (WGS) entry which is preliminary data.</text>
</comment>